<gene>
    <name evidence="6" type="ORF">HNY73_005790</name>
</gene>
<dbReference type="GO" id="GO:0005576">
    <property type="term" value="C:extracellular region"/>
    <property type="evidence" value="ECO:0007669"/>
    <property type="project" value="UniProtKB-SubCell"/>
</dbReference>
<dbReference type="InterPro" id="IPR003172">
    <property type="entry name" value="ML_dom"/>
</dbReference>
<dbReference type="Pfam" id="PF02221">
    <property type="entry name" value="E1_DerP2_DerF2"/>
    <property type="match status" value="1"/>
</dbReference>
<organism evidence="6 7">
    <name type="scientific">Argiope bruennichi</name>
    <name type="common">Wasp spider</name>
    <name type="synonym">Aranea bruennichi</name>
    <dbReference type="NCBI Taxonomy" id="94029"/>
    <lineage>
        <taxon>Eukaryota</taxon>
        <taxon>Metazoa</taxon>
        <taxon>Ecdysozoa</taxon>
        <taxon>Arthropoda</taxon>
        <taxon>Chelicerata</taxon>
        <taxon>Arachnida</taxon>
        <taxon>Araneae</taxon>
        <taxon>Araneomorphae</taxon>
        <taxon>Entelegynae</taxon>
        <taxon>Araneoidea</taxon>
        <taxon>Araneidae</taxon>
        <taxon>Argiope</taxon>
    </lineage>
</organism>
<reference evidence="6" key="2">
    <citation type="submission" date="2020-06" db="EMBL/GenBank/DDBJ databases">
        <authorList>
            <person name="Sheffer M."/>
        </authorList>
    </citation>
    <scope>NUCLEOTIDE SEQUENCE</scope>
</reference>
<dbReference type="SUPFAM" id="SSF81296">
    <property type="entry name" value="E set domains"/>
    <property type="match status" value="1"/>
</dbReference>
<keyword evidence="7" id="KW-1185">Reference proteome</keyword>
<dbReference type="SMART" id="SM00737">
    <property type="entry name" value="ML"/>
    <property type="match status" value="1"/>
</dbReference>
<evidence type="ECO:0000256" key="3">
    <source>
        <dbReference type="ARBA" id="ARBA00022525"/>
    </source>
</evidence>
<proteinExistence type="inferred from homology"/>
<dbReference type="FunFam" id="2.60.40.770:FF:000001">
    <property type="entry name" value="NPC intracellular cholesterol transporter 2"/>
    <property type="match status" value="1"/>
</dbReference>
<dbReference type="Proteomes" id="UP000807504">
    <property type="component" value="Unassembled WGS sequence"/>
</dbReference>
<comment type="similarity">
    <text evidence="2">Belongs to the NPC2 family.</text>
</comment>
<accession>A0A8T0FN52</accession>
<name>A0A8T0FN52_ARGBR</name>
<feature type="domain" description="MD-2-related lipid-recognition" evidence="5">
    <location>
        <begin position="22"/>
        <end position="151"/>
    </location>
</feature>
<reference evidence="6" key="1">
    <citation type="journal article" date="2020" name="bioRxiv">
        <title>Chromosome-level reference genome of the European wasp spider Argiope bruennichi: a resource for studies on range expansion and evolutionary adaptation.</title>
        <authorList>
            <person name="Sheffer M.M."/>
            <person name="Hoppe A."/>
            <person name="Krehenwinkel H."/>
            <person name="Uhl G."/>
            <person name="Kuss A.W."/>
            <person name="Jensen L."/>
            <person name="Jensen C."/>
            <person name="Gillespie R.G."/>
            <person name="Hoff K.J."/>
            <person name="Prost S."/>
        </authorList>
    </citation>
    <scope>NUCLEOTIDE SEQUENCE</scope>
</reference>
<keyword evidence="3" id="KW-0964">Secreted</keyword>
<dbReference type="AlphaFoldDB" id="A0A8T0FN52"/>
<protein>
    <recommendedName>
        <fullName evidence="5">MD-2-related lipid-recognition domain-containing protein</fullName>
    </recommendedName>
</protein>
<evidence type="ECO:0000256" key="1">
    <source>
        <dbReference type="ARBA" id="ARBA00004613"/>
    </source>
</evidence>
<feature type="chain" id="PRO_5035740484" description="MD-2-related lipid-recognition domain-containing protein" evidence="4">
    <location>
        <begin position="18"/>
        <end position="301"/>
    </location>
</feature>
<dbReference type="EMBL" id="JABXBU010000011">
    <property type="protein sequence ID" value="KAF8790830.1"/>
    <property type="molecule type" value="Genomic_DNA"/>
</dbReference>
<comment type="caution">
    <text evidence="6">The sequence shown here is derived from an EMBL/GenBank/DDBJ whole genome shotgun (WGS) entry which is preliminary data.</text>
</comment>
<evidence type="ECO:0000256" key="4">
    <source>
        <dbReference type="SAM" id="SignalP"/>
    </source>
</evidence>
<evidence type="ECO:0000256" key="2">
    <source>
        <dbReference type="ARBA" id="ARBA00006370"/>
    </source>
</evidence>
<evidence type="ECO:0000313" key="7">
    <source>
        <dbReference type="Proteomes" id="UP000807504"/>
    </source>
</evidence>
<comment type="subcellular location">
    <subcellularLocation>
        <location evidence="1">Secreted</location>
    </subcellularLocation>
</comment>
<evidence type="ECO:0000313" key="6">
    <source>
        <dbReference type="EMBL" id="KAF8790830.1"/>
    </source>
</evidence>
<dbReference type="InterPro" id="IPR014756">
    <property type="entry name" value="Ig_E-set"/>
</dbReference>
<sequence length="301" mass="33295">MCLRTLVFVLLINYVVSEQVPFVPCKGKSTVLSVVITPCNSREIEGWKTCILPHEFTVRVEAAVLAPFSASQLETVATATLNGHTIPLPNSGSNPCLENITPGCPVKEDRMYIFTFHFDVLKYYPSGRMQILFLVRDKKTKRNVGCVKLPVVISGQNYLSKSVGKTSKSYKTVHSAAASKLNSDNNHSSKFCKTSPKQFSNTISKEANSSSNSPKNKIIVTDEDTSHVHNYPASKKVEVLATDEEMSTSSAPEDILEYNISEELEETSSDFTLLKLKLSVPWQHLFARMSSNLHGEIPDGC</sequence>
<keyword evidence="4" id="KW-0732">Signal</keyword>
<dbReference type="Gene3D" id="2.60.40.770">
    <property type="match status" value="1"/>
</dbReference>
<feature type="signal peptide" evidence="4">
    <location>
        <begin position="1"/>
        <end position="17"/>
    </location>
</feature>
<evidence type="ECO:0000259" key="5">
    <source>
        <dbReference type="SMART" id="SM00737"/>
    </source>
</evidence>